<sequence>MNPWIKAFRLRTLPLALSGWLVGISIASNYTQVNWPVAVLTLLTAFLLQILSNLANDYGDASSGVDSQRTGEERMVHTGQITSNAMRNAIVVFSALSFISGSLLLYISFPGEWMNALIFMIIGIIGIAAAIKYTVGKNPYGYAGFGDLFVFIFFGIVLVFGSYFLQTQYFDWQVLLPAASIGLFSVGVLNVNNIRDIETDKAAGKHSIPVRIGRERAVNYHRILLMLGMLLSIAYVNINYSSWHELLFVIVGILLLANIKAVANKPSSELDPHLKQMALSTLLFALLFSLGQW</sequence>
<dbReference type="GO" id="GO:0009234">
    <property type="term" value="P:menaquinone biosynthetic process"/>
    <property type="evidence" value="ECO:0007669"/>
    <property type="project" value="UniProtKB-UniRule"/>
</dbReference>
<dbReference type="InterPro" id="IPR004657">
    <property type="entry name" value="MenA"/>
</dbReference>
<keyword evidence="5 8" id="KW-0812">Transmembrane</keyword>
<evidence type="ECO:0000256" key="7">
    <source>
        <dbReference type="ARBA" id="ARBA00023136"/>
    </source>
</evidence>
<dbReference type="HAMAP" id="MF_01937">
    <property type="entry name" value="MenA_1"/>
    <property type="match status" value="1"/>
</dbReference>
<keyword evidence="7 8" id="KW-0472">Membrane</keyword>
<reference evidence="10 11" key="1">
    <citation type="submission" date="2017-06" db="EMBL/GenBank/DDBJ databases">
        <authorList>
            <person name="Kim H.J."/>
            <person name="Triplett B.A."/>
        </authorList>
    </citation>
    <scope>NUCLEOTIDE SEQUENCE [LARGE SCALE GENOMIC DNA]</scope>
    <source>
        <strain evidence="10 11">DSM 19307</strain>
    </source>
</reference>
<feature type="transmembrane region" description="Helical" evidence="8">
    <location>
        <begin position="89"/>
        <end position="107"/>
    </location>
</feature>
<dbReference type="RefSeq" id="WP_089356261.1">
    <property type="nucleotide sequence ID" value="NZ_FZPD01000002.1"/>
</dbReference>
<comment type="similarity">
    <text evidence="8">Belongs to the MenA family. Type 1 subfamily.</text>
</comment>
<feature type="transmembrane region" description="Helical" evidence="8">
    <location>
        <begin position="223"/>
        <end position="240"/>
    </location>
</feature>
<keyword evidence="6 8" id="KW-1133">Transmembrane helix</keyword>
<feature type="transmembrane region" description="Helical" evidence="8">
    <location>
        <begin position="145"/>
        <end position="166"/>
    </location>
</feature>
<evidence type="ECO:0000256" key="5">
    <source>
        <dbReference type="ARBA" id="ARBA00022692"/>
    </source>
</evidence>
<dbReference type="InterPro" id="IPR026046">
    <property type="entry name" value="UBIAD1"/>
</dbReference>
<evidence type="ECO:0000313" key="11">
    <source>
        <dbReference type="Proteomes" id="UP000198393"/>
    </source>
</evidence>
<dbReference type="OrthoDB" id="9767568at2"/>
<proteinExistence type="inferred from homology"/>
<dbReference type="Gene3D" id="1.20.120.1780">
    <property type="entry name" value="UbiA prenyltransferase"/>
    <property type="match status" value="1"/>
</dbReference>
<evidence type="ECO:0000313" key="10">
    <source>
        <dbReference type="EMBL" id="SNS85498.1"/>
    </source>
</evidence>
<evidence type="ECO:0000256" key="3">
    <source>
        <dbReference type="ARBA" id="ARBA00022475"/>
    </source>
</evidence>
<evidence type="ECO:0000256" key="6">
    <source>
        <dbReference type="ARBA" id="ARBA00022989"/>
    </source>
</evidence>
<dbReference type="PIRSF" id="PIRSF005355">
    <property type="entry name" value="UBIAD1"/>
    <property type="match status" value="1"/>
</dbReference>
<dbReference type="PANTHER" id="PTHR13929">
    <property type="entry name" value="1,4-DIHYDROXY-2-NAPHTHOATE OCTAPRENYLTRANSFERASE"/>
    <property type="match status" value="1"/>
</dbReference>
<feature type="transmembrane region" description="Helical" evidence="8">
    <location>
        <begin position="172"/>
        <end position="191"/>
    </location>
</feature>
<dbReference type="InterPro" id="IPR000537">
    <property type="entry name" value="UbiA_prenyltransferase"/>
</dbReference>
<comment type="pathway">
    <text evidence="8">Quinol/quinone metabolism; menaquinone biosynthesis; menaquinol from 1,4-dihydroxy-2-naphthoate: step 1/2.</text>
</comment>
<keyword evidence="2 8" id="KW-0474">Menaquinone biosynthesis</keyword>
<evidence type="ECO:0000256" key="1">
    <source>
        <dbReference type="ARBA" id="ARBA00004141"/>
    </source>
</evidence>
<keyword evidence="11" id="KW-1185">Reference proteome</keyword>
<dbReference type="UniPathway" id="UPA00079">
    <property type="reaction ID" value="UER00168"/>
</dbReference>
<feature type="transmembrane region" description="Helical" evidence="8">
    <location>
        <begin position="37"/>
        <end position="55"/>
    </location>
</feature>
<evidence type="ECO:0000256" key="8">
    <source>
        <dbReference type="HAMAP-Rule" id="MF_01937"/>
    </source>
</evidence>
<dbReference type="NCBIfam" id="TIGR00751">
    <property type="entry name" value="menA"/>
    <property type="match status" value="1"/>
</dbReference>
<feature type="transmembrane region" description="Helical" evidence="8">
    <location>
        <begin position="246"/>
        <end position="262"/>
    </location>
</feature>
<name>A0A239HWP4_EKHLU</name>
<keyword evidence="3 8" id="KW-1003">Cell membrane</keyword>
<evidence type="ECO:0000256" key="4">
    <source>
        <dbReference type="ARBA" id="ARBA00022679"/>
    </source>
</evidence>
<comment type="catalytic activity">
    <reaction evidence="8">
        <text>an all-trans-polyprenyl diphosphate + 1,4-dihydroxy-2-naphthoate + H(+) = a 2-demethylmenaquinol + CO2 + diphosphate</text>
        <dbReference type="Rhea" id="RHEA:26478"/>
        <dbReference type="Rhea" id="RHEA-COMP:9563"/>
        <dbReference type="Rhea" id="RHEA-COMP:9564"/>
        <dbReference type="ChEBI" id="CHEBI:11173"/>
        <dbReference type="ChEBI" id="CHEBI:15378"/>
        <dbReference type="ChEBI" id="CHEBI:16526"/>
        <dbReference type="ChEBI" id="CHEBI:33019"/>
        <dbReference type="ChEBI" id="CHEBI:55437"/>
        <dbReference type="ChEBI" id="CHEBI:58914"/>
        <dbReference type="EC" id="2.5.1.74"/>
    </reaction>
</comment>
<evidence type="ECO:0000256" key="9">
    <source>
        <dbReference type="NCBIfam" id="TIGR00751"/>
    </source>
</evidence>
<dbReference type="GO" id="GO:0046428">
    <property type="term" value="F:1,4-dihydroxy-2-naphthoate polyprenyltransferase activity"/>
    <property type="evidence" value="ECO:0007669"/>
    <property type="project" value="UniProtKB-UniRule"/>
</dbReference>
<comment type="subcellular location">
    <subcellularLocation>
        <location evidence="8">Cell membrane</location>
        <topology evidence="8">Multi-pass membrane protein</topology>
    </subcellularLocation>
    <subcellularLocation>
        <location evidence="1">Membrane</location>
        <topology evidence="1">Multi-pass membrane protein</topology>
    </subcellularLocation>
</comment>
<keyword evidence="4 8" id="KW-0808">Transferase</keyword>
<dbReference type="EMBL" id="FZPD01000002">
    <property type="protein sequence ID" value="SNS85498.1"/>
    <property type="molecule type" value="Genomic_DNA"/>
</dbReference>
<gene>
    <name evidence="8" type="primary">menA</name>
    <name evidence="10" type="ORF">SAMN05421640_1538</name>
</gene>
<protein>
    <recommendedName>
        <fullName evidence="8 9">1,4-dihydroxy-2-naphthoate octaprenyltransferase</fullName>
        <shortName evidence="8">DHNA-octaprenyltransferase</shortName>
        <ecNumber evidence="8 9">2.5.1.74</ecNumber>
    </recommendedName>
</protein>
<dbReference type="AlphaFoldDB" id="A0A239HWP4"/>
<feature type="transmembrane region" description="Helical" evidence="8">
    <location>
        <begin position="113"/>
        <end position="133"/>
    </location>
</feature>
<dbReference type="CDD" id="cd13962">
    <property type="entry name" value="PT_UbiA_UBIAD1"/>
    <property type="match status" value="1"/>
</dbReference>
<dbReference type="GO" id="GO:0005886">
    <property type="term" value="C:plasma membrane"/>
    <property type="evidence" value="ECO:0007669"/>
    <property type="project" value="UniProtKB-SubCell"/>
</dbReference>
<dbReference type="Proteomes" id="UP000198393">
    <property type="component" value="Unassembled WGS sequence"/>
</dbReference>
<accession>A0A239HWP4</accession>
<dbReference type="Gene3D" id="1.10.357.140">
    <property type="entry name" value="UbiA prenyltransferase"/>
    <property type="match status" value="1"/>
</dbReference>
<dbReference type="Pfam" id="PF01040">
    <property type="entry name" value="UbiA"/>
    <property type="match status" value="1"/>
</dbReference>
<dbReference type="PANTHER" id="PTHR13929:SF0">
    <property type="entry name" value="UBIA PRENYLTRANSFERASE DOMAIN-CONTAINING PROTEIN 1"/>
    <property type="match status" value="1"/>
</dbReference>
<organism evidence="10 11">
    <name type="scientific">Ekhidna lutea</name>
    <dbReference type="NCBI Taxonomy" id="447679"/>
    <lineage>
        <taxon>Bacteria</taxon>
        <taxon>Pseudomonadati</taxon>
        <taxon>Bacteroidota</taxon>
        <taxon>Cytophagia</taxon>
        <taxon>Cytophagales</taxon>
        <taxon>Reichenbachiellaceae</taxon>
        <taxon>Ekhidna</taxon>
    </lineage>
</organism>
<dbReference type="InterPro" id="IPR044878">
    <property type="entry name" value="UbiA_sf"/>
</dbReference>
<comment type="function">
    <text evidence="8">Conversion of 1,4-dihydroxy-2-naphthoate (DHNA) to demethylmenaquinone (DMK).</text>
</comment>
<evidence type="ECO:0000256" key="2">
    <source>
        <dbReference type="ARBA" id="ARBA00022428"/>
    </source>
</evidence>
<dbReference type="EC" id="2.5.1.74" evidence="8 9"/>
<dbReference type="GO" id="GO:0042371">
    <property type="term" value="P:vitamin K biosynthetic process"/>
    <property type="evidence" value="ECO:0007669"/>
    <property type="project" value="TreeGrafter"/>
</dbReference>